<evidence type="ECO:0000256" key="3">
    <source>
        <dbReference type="ARBA" id="ARBA00023163"/>
    </source>
</evidence>
<dbReference type="InterPro" id="IPR018060">
    <property type="entry name" value="HTH_AraC"/>
</dbReference>
<dbReference type="InterPro" id="IPR032687">
    <property type="entry name" value="AraC-type_N"/>
</dbReference>
<dbReference type="InterPro" id="IPR020449">
    <property type="entry name" value="Tscrpt_reg_AraC-type_HTH"/>
</dbReference>
<evidence type="ECO:0000313" key="6">
    <source>
        <dbReference type="Proteomes" id="UP001374803"/>
    </source>
</evidence>
<evidence type="ECO:0000256" key="1">
    <source>
        <dbReference type="ARBA" id="ARBA00023015"/>
    </source>
</evidence>
<dbReference type="PANTHER" id="PTHR47894:SF1">
    <property type="entry name" value="HTH-TYPE TRANSCRIPTIONAL REGULATOR VQSM"/>
    <property type="match status" value="1"/>
</dbReference>
<accession>A0ABZ2KUQ1</accession>
<dbReference type="PROSITE" id="PS01124">
    <property type="entry name" value="HTH_ARAC_FAMILY_2"/>
    <property type="match status" value="1"/>
</dbReference>
<dbReference type="Gene3D" id="1.10.10.60">
    <property type="entry name" value="Homeodomain-like"/>
    <property type="match status" value="1"/>
</dbReference>
<keyword evidence="6" id="KW-1185">Reference proteome</keyword>
<gene>
    <name evidence="5" type="ORF">LVJ94_31760</name>
</gene>
<name>A0ABZ2KUQ1_9BACT</name>
<dbReference type="SMART" id="SM00342">
    <property type="entry name" value="HTH_ARAC"/>
    <property type="match status" value="1"/>
</dbReference>
<evidence type="ECO:0000313" key="5">
    <source>
        <dbReference type="EMBL" id="WXB01483.1"/>
    </source>
</evidence>
<dbReference type="Pfam" id="PF12625">
    <property type="entry name" value="Arabinose_bd"/>
    <property type="match status" value="1"/>
</dbReference>
<evidence type="ECO:0000256" key="2">
    <source>
        <dbReference type="ARBA" id="ARBA00023125"/>
    </source>
</evidence>
<keyword evidence="2" id="KW-0238">DNA-binding</keyword>
<protein>
    <submittedName>
        <fullName evidence="5">AraC family transcriptional regulator</fullName>
    </submittedName>
</protein>
<evidence type="ECO:0000259" key="4">
    <source>
        <dbReference type="PROSITE" id="PS01124"/>
    </source>
</evidence>
<proteinExistence type="predicted"/>
<dbReference type="PANTHER" id="PTHR47894">
    <property type="entry name" value="HTH-TYPE TRANSCRIPTIONAL REGULATOR GADX"/>
    <property type="match status" value="1"/>
</dbReference>
<reference evidence="5" key="1">
    <citation type="submission" date="2021-12" db="EMBL/GenBank/DDBJ databases">
        <title>Discovery of the Pendulisporaceae a myxobacterial family with distinct sporulation behavior and unique specialized metabolism.</title>
        <authorList>
            <person name="Garcia R."/>
            <person name="Popoff A."/>
            <person name="Bader C.D."/>
            <person name="Loehr J."/>
            <person name="Walesch S."/>
            <person name="Walt C."/>
            <person name="Boldt J."/>
            <person name="Bunk B."/>
            <person name="Haeckl F.J.F.P.J."/>
            <person name="Gunesch A.P."/>
            <person name="Birkelbach J."/>
            <person name="Nuebel U."/>
            <person name="Pietschmann T."/>
            <person name="Bach T."/>
            <person name="Mueller R."/>
        </authorList>
    </citation>
    <scope>NUCLEOTIDE SEQUENCE</scope>
    <source>
        <strain evidence="5">MSr11367</strain>
    </source>
</reference>
<keyword evidence="3" id="KW-0804">Transcription</keyword>
<keyword evidence="1" id="KW-0805">Transcription regulation</keyword>
<dbReference type="InterPro" id="IPR009057">
    <property type="entry name" value="Homeodomain-like_sf"/>
</dbReference>
<feature type="domain" description="HTH araC/xylS-type" evidence="4">
    <location>
        <begin position="247"/>
        <end position="345"/>
    </location>
</feature>
<dbReference type="EMBL" id="CP089983">
    <property type="protein sequence ID" value="WXB01483.1"/>
    <property type="molecule type" value="Genomic_DNA"/>
</dbReference>
<sequence length="348" mass="38610">MAQTQASSNEKIQSFFIPTVIAYVRASGGDAESLERKYGIPASLPMHEGMLAPFSLIRDVSEEAAQSLGDPFLGLHLALAHKRGSYGPPSAPTRCAWVVEFAARSAPTVGAAILRFARYQHLVNNLRPFVIELGATDFIVAHRHGIGRQLHEFTLALVLNMMREFSSPSIHAQRVLFMHPRPSDVSELVRFFGTEEIEFGQSANTLFFPVDVSEMPIHAVDDDLLALLDAFVQRDAPATSNKEDLIAPIRRYVHEALRDGAPSVERAAAIMHTSVRTLQRRLDDAGTTFNELVDGVRHALAVQYLQNPELSISEVAYLTGYSEVRPFARAFRRWTGLAPGQYRASRMQ</sequence>
<dbReference type="PRINTS" id="PR00032">
    <property type="entry name" value="HTHARAC"/>
</dbReference>
<dbReference type="SUPFAM" id="SSF46689">
    <property type="entry name" value="Homeodomain-like"/>
    <property type="match status" value="1"/>
</dbReference>
<dbReference type="Proteomes" id="UP001374803">
    <property type="component" value="Chromosome"/>
</dbReference>
<dbReference type="Pfam" id="PF12833">
    <property type="entry name" value="HTH_18"/>
    <property type="match status" value="1"/>
</dbReference>
<dbReference type="RefSeq" id="WP_394831098.1">
    <property type="nucleotide sequence ID" value="NZ_CP089929.1"/>
</dbReference>
<organism evidence="5 6">
    <name type="scientific">Pendulispora rubella</name>
    <dbReference type="NCBI Taxonomy" id="2741070"/>
    <lineage>
        <taxon>Bacteria</taxon>
        <taxon>Pseudomonadati</taxon>
        <taxon>Myxococcota</taxon>
        <taxon>Myxococcia</taxon>
        <taxon>Myxococcales</taxon>
        <taxon>Sorangiineae</taxon>
        <taxon>Pendulisporaceae</taxon>
        <taxon>Pendulispora</taxon>
    </lineage>
</organism>